<dbReference type="KEGG" id="cef:CE0457"/>
<feature type="compositionally biased region" description="Basic and acidic residues" evidence="4">
    <location>
        <begin position="148"/>
        <end position="169"/>
    </location>
</feature>
<dbReference type="PANTHER" id="PTHR43520:SF8">
    <property type="entry name" value="P-TYPE CU(+) TRANSPORTER"/>
    <property type="match status" value="1"/>
</dbReference>
<keyword evidence="3" id="KW-1278">Translocase</keyword>
<organism evidence="7 8">
    <name type="scientific">Corynebacterium efficiens (strain DSM 44549 / YS-314 / AJ 12310 / JCM 11189 / NBRC 100395)</name>
    <dbReference type="NCBI Taxonomy" id="196164"/>
    <lineage>
        <taxon>Bacteria</taxon>
        <taxon>Bacillati</taxon>
        <taxon>Actinomycetota</taxon>
        <taxon>Actinomycetes</taxon>
        <taxon>Mycobacteriales</taxon>
        <taxon>Corynebacteriaceae</taxon>
        <taxon>Corynebacterium</taxon>
    </lineage>
</organism>
<accession>Q8FSD7</accession>
<evidence type="ECO:0000256" key="3">
    <source>
        <dbReference type="ARBA" id="ARBA00022967"/>
    </source>
</evidence>
<dbReference type="InterPro" id="IPR023299">
    <property type="entry name" value="ATPase_P-typ_cyto_dom_N"/>
</dbReference>
<reference evidence="7 8" key="1">
    <citation type="journal article" date="2003" name="Genome Res.">
        <title>Comparative complete genome sequence analysis of the amino acid replacements responsible for the thermostability of Corynebacterium efficiens.</title>
        <authorList>
            <person name="Nishio Y."/>
            <person name="Nakamura Y."/>
            <person name="Kawarabayasi Y."/>
            <person name="Usuda Y."/>
            <person name="Kimura E."/>
            <person name="Sugimoto S."/>
            <person name="Matsui K."/>
            <person name="Yamagishi A."/>
            <person name="Kikuchi H."/>
            <person name="Ikeo K."/>
            <person name="Gojobori T."/>
        </authorList>
    </citation>
    <scope>NUCLEOTIDE SEQUENCE [LARGE SCALE GENOMIC DNA]</scope>
    <source>
        <strain evidence="8">DSM 44549 / YS-314 / AJ 12310 / JCM 11189 / NBRC 100395</strain>
    </source>
</reference>
<keyword evidence="2" id="KW-0479">Metal-binding</keyword>
<feature type="transmembrane region" description="Helical" evidence="5">
    <location>
        <begin position="225"/>
        <end position="242"/>
    </location>
</feature>
<proteinExistence type="predicted"/>
<dbReference type="Pfam" id="PF00122">
    <property type="entry name" value="E1-E2_ATPase"/>
    <property type="match status" value="1"/>
</dbReference>
<dbReference type="Pfam" id="PF00702">
    <property type="entry name" value="Hydrolase"/>
    <property type="match status" value="1"/>
</dbReference>
<dbReference type="InterPro" id="IPR008250">
    <property type="entry name" value="ATPase_P-typ_transduc_dom_A_sf"/>
</dbReference>
<feature type="transmembrane region" description="Helical" evidence="5">
    <location>
        <begin position="331"/>
        <end position="349"/>
    </location>
</feature>
<dbReference type="STRING" id="196164.gene:10740855"/>
<feature type="transmembrane region" description="Helical" evidence="5">
    <location>
        <begin position="490"/>
        <end position="511"/>
    </location>
</feature>
<dbReference type="EMBL" id="BA000035">
    <property type="protein sequence ID" value="BAC17267.1"/>
    <property type="molecule type" value="Genomic_DNA"/>
</dbReference>
<protein>
    <submittedName>
        <fullName evidence="7">Putative cation-transporting P-type ATPase</fullName>
    </submittedName>
</protein>
<dbReference type="OrthoDB" id="4423159at2"/>
<dbReference type="GO" id="GO:0043682">
    <property type="term" value="F:P-type divalent copper transporter activity"/>
    <property type="evidence" value="ECO:0007669"/>
    <property type="project" value="TreeGrafter"/>
</dbReference>
<keyword evidence="5" id="KW-0472">Membrane</keyword>
<feature type="region of interest" description="Disordered" evidence="4">
    <location>
        <begin position="1"/>
        <end position="32"/>
    </location>
</feature>
<feature type="transmembrane region" description="Helical" evidence="5">
    <location>
        <begin position="248"/>
        <end position="268"/>
    </location>
</feature>
<dbReference type="GO" id="GO:0016020">
    <property type="term" value="C:membrane"/>
    <property type="evidence" value="ECO:0007669"/>
    <property type="project" value="TreeGrafter"/>
</dbReference>
<feature type="region of interest" description="Disordered" evidence="4">
    <location>
        <begin position="148"/>
        <end position="181"/>
    </location>
</feature>
<dbReference type="eggNOG" id="COG2217">
    <property type="taxonomic scope" value="Bacteria"/>
</dbReference>
<dbReference type="Gene3D" id="2.70.150.10">
    <property type="entry name" value="Calcium-transporting ATPase, cytoplasmic transduction domain A"/>
    <property type="match status" value="1"/>
</dbReference>
<dbReference type="PANTHER" id="PTHR43520">
    <property type="entry name" value="ATP7, ISOFORM B"/>
    <property type="match status" value="1"/>
</dbReference>
<dbReference type="Gene3D" id="3.40.50.1000">
    <property type="entry name" value="HAD superfamily/HAD-like"/>
    <property type="match status" value="1"/>
</dbReference>
<dbReference type="AlphaFoldDB" id="Q8FSD7"/>
<dbReference type="InterPro" id="IPR023214">
    <property type="entry name" value="HAD_sf"/>
</dbReference>
<accession>C8NSF0</accession>
<evidence type="ECO:0000256" key="1">
    <source>
        <dbReference type="ARBA" id="ARBA00004141"/>
    </source>
</evidence>
<feature type="compositionally biased region" description="Basic and acidic residues" evidence="4">
    <location>
        <begin position="15"/>
        <end position="31"/>
    </location>
</feature>
<evidence type="ECO:0000256" key="5">
    <source>
        <dbReference type="SAM" id="Phobius"/>
    </source>
</evidence>
<name>Q8FSD7_COREF</name>
<feature type="domain" description="P-type ATPase A" evidence="6">
    <location>
        <begin position="373"/>
        <end position="470"/>
    </location>
</feature>
<evidence type="ECO:0000256" key="4">
    <source>
        <dbReference type="SAM" id="MobiDB-lite"/>
    </source>
</evidence>
<dbReference type="GO" id="GO:0055070">
    <property type="term" value="P:copper ion homeostasis"/>
    <property type="evidence" value="ECO:0007669"/>
    <property type="project" value="TreeGrafter"/>
</dbReference>
<evidence type="ECO:0000313" key="8">
    <source>
        <dbReference type="Proteomes" id="UP000001409"/>
    </source>
</evidence>
<dbReference type="GO" id="GO:0005507">
    <property type="term" value="F:copper ion binding"/>
    <property type="evidence" value="ECO:0007669"/>
    <property type="project" value="TreeGrafter"/>
</dbReference>
<dbReference type="Gene3D" id="3.40.1110.10">
    <property type="entry name" value="Calcium-transporting ATPase, cytoplasmic domain N"/>
    <property type="match status" value="1"/>
</dbReference>
<evidence type="ECO:0000313" key="7">
    <source>
        <dbReference type="EMBL" id="BAC17267.1"/>
    </source>
</evidence>
<evidence type="ECO:0000259" key="6">
    <source>
        <dbReference type="Pfam" id="PF00122"/>
    </source>
</evidence>
<comment type="subcellular location">
    <subcellularLocation>
        <location evidence="1">Membrane</location>
        <topology evidence="1">Multi-pass membrane protein</topology>
    </subcellularLocation>
</comment>
<feature type="transmembrane region" description="Helical" evidence="5">
    <location>
        <begin position="280"/>
        <end position="304"/>
    </location>
</feature>
<dbReference type="InterPro" id="IPR036412">
    <property type="entry name" value="HAD-like_sf"/>
</dbReference>
<sequence length="900" mass="97717">MTEQDRNPDQLSEQSDDHPRASQADGDRDLDTSVFEAITLARSAARRAGVGVDAERHTPEDEEEQVPARKVSLAFELENLDGAPSLIPIEQALEEIPGVAATIVYPSATAWISANEDEDPERLIRVFERFGVTAHLTASSLIRRSHRLAGEHSHEKRLERSRNRGDSRRISPRVRQHAREEKNQVLRAREAGFLSRRRGSSPAGDVGATGDVLFTARALITPRRFWLSLPLALFALVISSTPSLQFDYWQWVTAAVSLPVVTWGAWPFHRAAAGGVRRGLSALDATSSVAVLAAYAWSSAMLIFTPAGDPGWRSSLTWFAFNYGVHSESEVFFDVACGITVLLLGGRLLSRRTAQSSLLAELERLQIDPQQPVTVVRKHKLTRKPAELQIPLQEVRVNDDVIVAPGSVIPVDGVVIGGGTRIGASIIMGHDQRTVKVQDKVFAGGLNLEREIKVRVVRTGHRTRIAAVSRWVREATVKENRHNRAALRSAATLVPVALILAVGDFILWALISGNINAAFLTALSILAGVGPMSLALSTTLATRNSVEAAARRGILVSSGETLRIIDDVDTVIFNRLGTLTDGVMNVETVTADTGEDPELVLRVAGALAMESDHPVSQALVRAAREARDTGAGGEDIPHWIEVGTVDITEEGSFHGTVEVPLRDSDGVVRLRAVDALLWRPSSMTEVRSQLSPRLAAAAISGGAPLIVRWKGRDRGVITLHDQERPDAQDAITDLEDLGVETVMLSRDTYPVARRFADGLGISHVLAGIAPGKKPQAVRAIHTRGSTVAMVGDSSVLDTLRVADVGILMDVDDPAEIRDDSDDPAADVILLRREVSSVPRLFLLARRYVRLMNGNILLAWGYNVVTVVAAMAGVLHPMAATVLMLASTVVIEWRSGWARRF</sequence>
<dbReference type="SUPFAM" id="SSF56784">
    <property type="entry name" value="HAD-like"/>
    <property type="match status" value="1"/>
</dbReference>
<keyword evidence="8" id="KW-1185">Reference proteome</keyword>
<feature type="region of interest" description="Disordered" evidence="4">
    <location>
        <begin position="44"/>
        <end position="68"/>
    </location>
</feature>
<feature type="transmembrane region" description="Helical" evidence="5">
    <location>
        <begin position="517"/>
        <end position="542"/>
    </location>
</feature>
<dbReference type="SUPFAM" id="SSF81653">
    <property type="entry name" value="Calcium ATPase, transduction domain A"/>
    <property type="match status" value="1"/>
</dbReference>
<keyword evidence="5" id="KW-1133">Transmembrane helix</keyword>
<feature type="transmembrane region" description="Helical" evidence="5">
    <location>
        <begin position="855"/>
        <end position="874"/>
    </location>
</feature>
<dbReference type="Proteomes" id="UP000001409">
    <property type="component" value="Chromosome"/>
</dbReference>
<dbReference type="HOGENOM" id="CLU_001771_11_2_11"/>
<dbReference type="GO" id="GO:0000166">
    <property type="term" value="F:nucleotide binding"/>
    <property type="evidence" value="ECO:0007669"/>
    <property type="project" value="InterPro"/>
</dbReference>
<dbReference type="InterPro" id="IPR059000">
    <property type="entry name" value="ATPase_P-type_domA"/>
</dbReference>
<evidence type="ECO:0000256" key="2">
    <source>
        <dbReference type="ARBA" id="ARBA00022723"/>
    </source>
</evidence>
<keyword evidence="5" id="KW-0812">Transmembrane</keyword>